<accession>A0A444YCG8</accession>
<protein>
    <submittedName>
        <fullName evidence="1">Uncharacterized protein</fullName>
    </submittedName>
</protein>
<comment type="caution">
    <text evidence="1">The sequence shown here is derived from an EMBL/GenBank/DDBJ whole genome shotgun (WGS) entry which is preliminary data.</text>
</comment>
<dbReference type="PANTHER" id="PTHR31973:SF189">
    <property type="entry name" value="TRANSPOSASE, MUDR, PLANT, MULE TRANSPOSASE DOMAIN PROTEIN-RELATED"/>
    <property type="match status" value="1"/>
</dbReference>
<name>A0A444YCG8_ARAHY</name>
<keyword evidence="2" id="KW-1185">Reference proteome</keyword>
<proteinExistence type="predicted"/>
<gene>
    <name evidence="1" type="ORF">Ahy_B07g087553</name>
</gene>
<dbReference type="Proteomes" id="UP000289738">
    <property type="component" value="Chromosome B07"/>
</dbReference>
<evidence type="ECO:0000313" key="1">
    <source>
        <dbReference type="EMBL" id="RYQ99608.1"/>
    </source>
</evidence>
<reference evidence="1 2" key="1">
    <citation type="submission" date="2019-01" db="EMBL/GenBank/DDBJ databases">
        <title>Sequencing of cultivated peanut Arachis hypogaea provides insights into genome evolution and oil improvement.</title>
        <authorList>
            <person name="Chen X."/>
        </authorList>
    </citation>
    <scope>NUCLEOTIDE SEQUENCE [LARGE SCALE GENOMIC DNA]</scope>
    <source>
        <strain evidence="2">cv. Fuhuasheng</strain>
        <tissue evidence="1">Leaves</tissue>
    </source>
</reference>
<dbReference type="EMBL" id="SDMP01000017">
    <property type="protein sequence ID" value="RYQ99608.1"/>
    <property type="molecule type" value="Genomic_DNA"/>
</dbReference>
<sequence>MQKLKRVNEKTWSYLAKFESTCWTKAHFSHGPKCDNLTNNMCVVWNAKIVNYRSKPILTMCEELWYYIMRKMTKYKQVLETHIGTQVAATQQKRLDDIMKGVRYWHPIWVGDDERRIFEVQQGSTKVSVNLSQNKCTCNAWQLTGIVTMTSLSSQGQANFQVPIPPIDRAKQPIIRPYKPPPFSRALHHRFHHLQQLEGSQLKQWQLPVRVLHQGCSNLFQILISSIQKKSDQ</sequence>
<dbReference type="AlphaFoldDB" id="A0A444YCG8"/>
<dbReference type="PANTHER" id="PTHR31973">
    <property type="entry name" value="POLYPROTEIN, PUTATIVE-RELATED"/>
    <property type="match status" value="1"/>
</dbReference>
<organism evidence="1 2">
    <name type="scientific">Arachis hypogaea</name>
    <name type="common">Peanut</name>
    <dbReference type="NCBI Taxonomy" id="3818"/>
    <lineage>
        <taxon>Eukaryota</taxon>
        <taxon>Viridiplantae</taxon>
        <taxon>Streptophyta</taxon>
        <taxon>Embryophyta</taxon>
        <taxon>Tracheophyta</taxon>
        <taxon>Spermatophyta</taxon>
        <taxon>Magnoliopsida</taxon>
        <taxon>eudicotyledons</taxon>
        <taxon>Gunneridae</taxon>
        <taxon>Pentapetalae</taxon>
        <taxon>rosids</taxon>
        <taxon>fabids</taxon>
        <taxon>Fabales</taxon>
        <taxon>Fabaceae</taxon>
        <taxon>Papilionoideae</taxon>
        <taxon>50 kb inversion clade</taxon>
        <taxon>dalbergioids sensu lato</taxon>
        <taxon>Dalbergieae</taxon>
        <taxon>Pterocarpus clade</taxon>
        <taxon>Arachis</taxon>
    </lineage>
</organism>
<evidence type="ECO:0000313" key="2">
    <source>
        <dbReference type="Proteomes" id="UP000289738"/>
    </source>
</evidence>